<dbReference type="CDD" id="cd00090">
    <property type="entry name" value="HTH_ARSR"/>
    <property type="match status" value="1"/>
</dbReference>
<dbReference type="InterPro" id="IPR036388">
    <property type="entry name" value="WH-like_DNA-bd_sf"/>
</dbReference>
<dbReference type="InterPro" id="IPR011991">
    <property type="entry name" value="ArsR-like_HTH"/>
</dbReference>
<proteinExistence type="predicted"/>
<dbReference type="SUPFAM" id="SSF46785">
    <property type="entry name" value="Winged helix' DNA-binding domain"/>
    <property type="match status" value="1"/>
</dbReference>
<reference evidence="3 4" key="1">
    <citation type="submission" date="2023-03" db="EMBL/GenBank/DDBJ databases">
        <title>Complete genome sequences of several Auritidibacter ignavus strains isolated from ear infections.</title>
        <authorList>
            <person name="Baehr T."/>
            <person name="Baumhoegger A.M."/>
        </authorList>
    </citation>
    <scope>NUCLEOTIDE SEQUENCE [LARGE SCALE GENOMIC DNA]</scope>
    <source>
        <strain evidence="3 4">BABAE-6</strain>
    </source>
</reference>
<feature type="domain" description="HTH marR-type" evidence="2">
    <location>
        <begin position="35"/>
        <end position="82"/>
    </location>
</feature>
<dbReference type="InterPro" id="IPR000835">
    <property type="entry name" value="HTH_MarR-typ"/>
</dbReference>
<accession>A0AAJ6DDC0</accession>
<sequence length="259" mass="27951">MVTYFPRHQETSGTKSATQSGEPAGSSRENTREKVLHAVLTRGPVSAAAIGSELHLTAAAVRRHLDALESEGLIEVKSVSGDAGAGRPSKRYVVTHKGQQQLGDDYLAVTSAAMEMIAELGGPEAVRRFARDHFAEVETLFLDRATDEMTLSERIKVLTAVLDELGYAATTRRAGRGARVTTLRAAQICQGHCPIKDLAAQYPEFCEEETELFARLLQVDVRRLATLPTGGHVCTTHVPLGRKAYASLTAQAEQNAARA</sequence>
<evidence type="ECO:0000256" key="1">
    <source>
        <dbReference type="SAM" id="MobiDB-lite"/>
    </source>
</evidence>
<dbReference type="RefSeq" id="WP_210403484.1">
    <property type="nucleotide sequence ID" value="NZ_CP122565.1"/>
</dbReference>
<gene>
    <name evidence="3" type="ORF">QDX21_02415</name>
</gene>
<keyword evidence="4" id="KW-1185">Reference proteome</keyword>
<evidence type="ECO:0000313" key="4">
    <source>
        <dbReference type="Proteomes" id="UP001224674"/>
    </source>
</evidence>
<dbReference type="Proteomes" id="UP001224674">
    <property type="component" value="Chromosome"/>
</dbReference>
<dbReference type="InterPro" id="IPR036390">
    <property type="entry name" value="WH_DNA-bd_sf"/>
</dbReference>
<evidence type="ECO:0000313" key="3">
    <source>
        <dbReference type="EMBL" id="WGH93672.1"/>
    </source>
</evidence>
<name>A0AAJ6DDC0_9MICC</name>
<dbReference type="Gene3D" id="1.10.10.10">
    <property type="entry name" value="Winged helix-like DNA-binding domain superfamily/Winged helix DNA-binding domain"/>
    <property type="match status" value="1"/>
</dbReference>
<evidence type="ECO:0000259" key="2">
    <source>
        <dbReference type="Pfam" id="PF12802"/>
    </source>
</evidence>
<dbReference type="EMBL" id="CP122566">
    <property type="protein sequence ID" value="WGH93672.1"/>
    <property type="molecule type" value="Genomic_DNA"/>
</dbReference>
<feature type="compositionally biased region" description="Polar residues" evidence="1">
    <location>
        <begin position="11"/>
        <end position="21"/>
    </location>
</feature>
<dbReference type="AlphaFoldDB" id="A0AAJ6DDC0"/>
<feature type="region of interest" description="Disordered" evidence="1">
    <location>
        <begin position="1"/>
        <end position="31"/>
    </location>
</feature>
<dbReference type="Pfam" id="PF12802">
    <property type="entry name" value="MarR_2"/>
    <property type="match status" value="1"/>
</dbReference>
<protein>
    <submittedName>
        <fullName evidence="3">Transcriptional regulator</fullName>
    </submittedName>
</protein>
<organism evidence="3 4">
    <name type="scientific">Auritidibacter ignavus</name>
    <dbReference type="NCBI Taxonomy" id="678932"/>
    <lineage>
        <taxon>Bacteria</taxon>
        <taxon>Bacillati</taxon>
        <taxon>Actinomycetota</taxon>
        <taxon>Actinomycetes</taxon>
        <taxon>Micrococcales</taxon>
        <taxon>Micrococcaceae</taxon>
        <taxon>Auritidibacter</taxon>
    </lineage>
</organism>